<dbReference type="InterPro" id="IPR002401">
    <property type="entry name" value="Cyt_P450_E_grp-I"/>
</dbReference>
<evidence type="ECO:0000256" key="10">
    <source>
        <dbReference type="RuleBase" id="RU000461"/>
    </source>
</evidence>
<name>A0A6A4GYL4_9AGAR</name>
<evidence type="ECO:0000256" key="8">
    <source>
        <dbReference type="ARBA" id="ARBA00023033"/>
    </source>
</evidence>
<keyword evidence="6 10" id="KW-0560">Oxidoreductase</keyword>
<dbReference type="PROSITE" id="PS00086">
    <property type="entry name" value="CYTOCHROME_P450"/>
    <property type="match status" value="1"/>
</dbReference>
<dbReference type="InterPro" id="IPR050364">
    <property type="entry name" value="Cytochrome_P450_fung"/>
</dbReference>
<evidence type="ECO:0000256" key="4">
    <source>
        <dbReference type="ARBA" id="ARBA00022617"/>
    </source>
</evidence>
<keyword evidence="4 9" id="KW-0349">Heme</keyword>
<keyword evidence="13" id="KW-1185">Reference proteome</keyword>
<dbReference type="PANTHER" id="PTHR46300">
    <property type="entry name" value="P450, PUTATIVE (EUROFUNG)-RELATED-RELATED"/>
    <property type="match status" value="1"/>
</dbReference>
<dbReference type="EMBL" id="ML769644">
    <property type="protein sequence ID" value="KAE9390851.1"/>
    <property type="molecule type" value="Genomic_DNA"/>
</dbReference>
<reference evidence="12" key="1">
    <citation type="journal article" date="2019" name="Environ. Microbiol.">
        <title>Fungal ecological strategies reflected in gene transcription - a case study of two litter decomposers.</title>
        <authorList>
            <person name="Barbi F."/>
            <person name="Kohler A."/>
            <person name="Barry K."/>
            <person name="Baskaran P."/>
            <person name="Daum C."/>
            <person name="Fauchery L."/>
            <person name="Ihrmark K."/>
            <person name="Kuo A."/>
            <person name="LaButti K."/>
            <person name="Lipzen A."/>
            <person name="Morin E."/>
            <person name="Grigoriev I.V."/>
            <person name="Henrissat B."/>
            <person name="Lindahl B."/>
            <person name="Martin F."/>
        </authorList>
    </citation>
    <scope>NUCLEOTIDE SEQUENCE</scope>
    <source>
        <strain evidence="12">JB14</strain>
    </source>
</reference>
<proteinExistence type="inferred from homology"/>
<dbReference type="OrthoDB" id="2789670at2759"/>
<dbReference type="SUPFAM" id="SSF48264">
    <property type="entry name" value="Cytochrome P450"/>
    <property type="match status" value="1"/>
</dbReference>
<dbReference type="PANTHER" id="PTHR46300:SF7">
    <property type="entry name" value="P450, PUTATIVE (EUROFUNG)-RELATED"/>
    <property type="match status" value="1"/>
</dbReference>
<comment type="cofactor">
    <cofactor evidence="1 9">
        <name>heme</name>
        <dbReference type="ChEBI" id="CHEBI:30413"/>
    </cofactor>
</comment>
<dbReference type="Proteomes" id="UP000799118">
    <property type="component" value="Unassembled WGS sequence"/>
</dbReference>
<organism evidence="12 13">
    <name type="scientific">Gymnopus androsaceus JB14</name>
    <dbReference type="NCBI Taxonomy" id="1447944"/>
    <lineage>
        <taxon>Eukaryota</taxon>
        <taxon>Fungi</taxon>
        <taxon>Dikarya</taxon>
        <taxon>Basidiomycota</taxon>
        <taxon>Agaricomycotina</taxon>
        <taxon>Agaricomycetes</taxon>
        <taxon>Agaricomycetidae</taxon>
        <taxon>Agaricales</taxon>
        <taxon>Marasmiineae</taxon>
        <taxon>Omphalotaceae</taxon>
        <taxon>Gymnopus</taxon>
    </lineage>
</organism>
<dbReference type="GO" id="GO:0005506">
    <property type="term" value="F:iron ion binding"/>
    <property type="evidence" value="ECO:0007669"/>
    <property type="project" value="InterPro"/>
</dbReference>
<evidence type="ECO:0000256" key="5">
    <source>
        <dbReference type="ARBA" id="ARBA00022723"/>
    </source>
</evidence>
<dbReference type="PRINTS" id="PR00385">
    <property type="entry name" value="P450"/>
</dbReference>
<sequence>MITPSIIVAALLALLVALAQKFSSRNLRPLPPGPKRLPIIGNLLDMPTGKRWETFARWGEQWGKIVSVSFLGETFVIVNSFEVAKDLLDKRSGIYADRPDAPMAGGLVGWKNIVSFLHYGDHFKQCRRLMHTLLGTPVSLKKLHYIHEQESHKLLKAILYRPEELEHLIMHTSGALLLRVVYGFSQENNKQYPFVETADQAVNDLYISVDGFLVDVLPILSHIPSWAPGASFKRRAQGWAVTFDNMVERPFAWIKEQLASGYIESSFVADNLREGTEDESTVKWTAASMSAAGPDTTAWTVYAFFKAMAMYPDVMKRAQAELDEVVGQDRLPLLSDRPRLPYIEAIVSESLRWHPVAPLGFPHRLTEDDYYEGYFLPKGTLVQANVWKITRDPAVYPNPDHFDPTRFLASETSEVQPSPDFTFGWGRRICPGRLMAVEVLFITYAMALSVFDISKAKVNGNLIEPTDERSQGVVSRPCAFQYSIKPRNKRALELIEQDVSLN</sequence>
<dbReference type="GO" id="GO:0004497">
    <property type="term" value="F:monooxygenase activity"/>
    <property type="evidence" value="ECO:0007669"/>
    <property type="project" value="UniProtKB-KW"/>
</dbReference>
<dbReference type="InterPro" id="IPR017972">
    <property type="entry name" value="Cyt_P450_CS"/>
</dbReference>
<evidence type="ECO:0000256" key="9">
    <source>
        <dbReference type="PIRSR" id="PIRSR602401-1"/>
    </source>
</evidence>
<feature type="binding site" description="axial binding residue" evidence="9">
    <location>
        <position position="430"/>
    </location>
    <ligand>
        <name>heme</name>
        <dbReference type="ChEBI" id="CHEBI:30413"/>
    </ligand>
    <ligandPart>
        <name>Fe</name>
        <dbReference type="ChEBI" id="CHEBI:18248"/>
    </ligandPart>
</feature>
<evidence type="ECO:0000313" key="13">
    <source>
        <dbReference type="Proteomes" id="UP000799118"/>
    </source>
</evidence>
<feature type="chain" id="PRO_5025616312" evidence="11">
    <location>
        <begin position="20"/>
        <end position="502"/>
    </location>
</feature>
<keyword evidence="5 9" id="KW-0479">Metal-binding</keyword>
<keyword evidence="7 9" id="KW-0408">Iron</keyword>
<dbReference type="Gene3D" id="1.10.630.10">
    <property type="entry name" value="Cytochrome P450"/>
    <property type="match status" value="1"/>
</dbReference>
<evidence type="ECO:0000256" key="3">
    <source>
        <dbReference type="ARBA" id="ARBA00010617"/>
    </source>
</evidence>
<evidence type="ECO:0000313" key="12">
    <source>
        <dbReference type="EMBL" id="KAE9390851.1"/>
    </source>
</evidence>
<evidence type="ECO:0000256" key="2">
    <source>
        <dbReference type="ARBA" id="ARBA00005179"/>
    </source>
</evidence>
<keyword evidence="8 10" id="KW-0503">Monooxygenase</keyword>
<accession>A0A6A4GYL4</accession>
<comment type="similarity">
    <text evidence="3 10">Belongs to the cytochrome P450 family.</text>
</comment>
<gene>
    <name evidence="12" type="ORF">BT96DRAFT_889032</name>
</gene>
<dbReference type="GO" id="GO:0020037">
    <property type="term" value="F:heme binding"/>
    <property type="evidence" value="ECO:0007669"/>
    <property type="project" value="InterPro"/>
</dbReference>
<evidence type="ECO:0000256" key="6">
    <source>
        <dbReference type="ARBA" id="ARBA00023002"/>
    </source>
</evidence>
<evidence type="ECO:0000256" key="7">
    <source>
        <dbReference type="ARBA" id="ARBA00023004"/>
    </source>
</evidence>
<dbReference type="Pfam" id="PF00067">
    <property type="entry name" value="p450"/>
    <property type="match status" value="1"/>
</dbReference>
<comment type="pathway">
    <text evidence="2">Secondary metabolite biosynthesis.</text>
</comment>
<dbReference type="CDD" id="cd11065">
    <property type="entry name" value="CYP64-like"/>
    <property type="match status" value="1"/>
</dbReference>
<evidence type="ECO:0000256" key="1">
    <source>
        <dbReference type="ARBA" id="ARBA00001971"/>
    </source>
</evidence>
<keyword evidence="11" id="KW-0732">Signal</keyword>
<dbReference type="GO" id="GO:0016705">
    <property type="term" value="F:oxidoreductase activity, acting on paired donors, with incorporation or reduction of molecular oxygen"/>
    <property type="evidence" value="ECO:0007669"/>
    <property type="project" value="InterPro"/>
</dbReference>
<dbReference type="InterPro" id="IPR036396">
    <property type="entry name" value="Cyt_P450_sf"/>
</dbReference>
<dbReference type="PRINTS" id="PR00463">
    <property type="entry name" value="EP450I"/>
</dbReference>
<evidence type="ECO:0000256" key="11">
    <source>
        <dbReference type="SAM" id="SignalP"/>
    </source>
</evidence>
<protein>
    <submittedName>
        <fullName evidence="12">Cytochrome P450</fullName>
    </submittedName>
</protein>
<dbReference type="AlphaFoldDB" id="A0A6A4GYL4"/>
<feature type="signal peptide" evidence="11">
    <location>
        <begin position="1"/>
        <end position="19"/>
    </location>
</feature>
<dbReference type="InterPro" id="IPR001128">
    <property type="entry name" value="Cyt_P450"/>
</dbReference>